<dbReference type="AlphaFoldDB" id="A0A1F5CH79"/>
<reference evidence="2 3" key="1">
    <citation type="journal article" date="2016" name="Nat. Commun.">
        <title>Thousands of microbial genomes shed light on interconnected biogeochemical processes in an aquifer system.</title>
        <authorList>
            <person name="Anantharaman K."/>
            <person name="Brown C.T."/>
            <person name="Hug L.A."/>
            <person name="Sharon I."/>
            <person name="Castelle C.J."/>
            <person name="Probst A.J."/>
            <person name="Thomas B.C."/>
            <person name="Singh A."/>
            <person name="Wilkins M.J."/>
            <person name="Karaoz U."/>
            <person name="Brodie E.L."/>
            <person name="Williams K.H."/>
            <person name="Hubbard S.S."/>
            <person name="Banfield J.F."/>
        </authorList>
    </citation>
    <scope>NUCLEOTIDE SEQUENCE [LARGE SCALE GENOMIC DNA]</scope>
</reference>
<name>A0A1F5CH79_9BACT</name>
<dbReference type="EMBL" id="MEZA01000017">
    <property type="protein sequence ID" value="OGD42203.1"/>
    <property type="molecule type" value="Genomic_DNA"/>
</dbReference>
<dbReference type="InterPro" id="IPR008863">
    <property type="entry name" value="Toxic_anion-R_TelA"/>
</dbReference>
<sequence length="400" mass="45268">MPELTQLPVQAKLLVVAKTETVKEELGFIDPVNITMDDADPELLKQAEDYAERLASLDPKDFKAREDSKLAVENAGANLRRASRETNQILQGQIKELANRGADGGEVANALVELKLKVEELDPHQWNFSPGWFSRLTGRTPFAGRTLKRYFTKYESAQIVIDAIISSLDKGKNQLSRDNITLRVEQTKTREQTLKLEKLIKILQLVDKKLTEKLGLEQNEDKRKFLQEELLFTLRQTIMDRQQQLAVDQQGILTYEIITRNNKELIRGVDRANDVTIGALRVAVTASLALTNQRIVLDKIMALNTTTSNLIEKNAELLRTQGVEIHKQASSAMLDMEKLKAAFANIHAAMDDIARFRQEALPRMAHTILELDTMTTEAEKRIKKMEEGDRVRPSISIEVS</sequence>
<comment type="caution">
    <text evidence="2">The sequence shown here is derived from an EMBL/GenBank/DDBJ whole genome shotgun (WGS) entry which is preliminary data.</text>
</comment>
<evidence type="ECO:0000313" key="3">
    <source>
        <dbReference type="Proteomes" id="UP000178974"/>
    </source>
</evidence>
<evidence type="ECO:0008006" key="4">
    <source>
        <dbReference type="Google" id="ProtNLM"/>
    </source>
</evidence>
<dbReference type="Pfam" id="PF05816">
    <property type="entry name" value="TelA"/>
    <property type="match status" value="1"/>
</dbReference>
<evidence type="ECO:0000313" key="2">
    <source>
        <dbReference type="EMBL" id="OGD42203.1"/>
    </source>
</evidence>
<protein>
    <recommendedName>
        <fullName evidence="4">Toxic anion resistance protein</fullName>
    </recommendedName>
</protein>
<dbReference type="PANTHER" id="PTHR38432:SF1">
    <property type="entry name" value="TELA-LIKE PROTEIN SAOUHSC_01408"/>
    <property type="match status" value="1"/>
</dbReference>
<comment type="similarity">
    <text evidence="1">Belongs to the TelA family.</text>
</comment>
<organism evidence="2 3">
    <name type="scientific">Candidatus Azambacteria bacterium RIFOXYD1_FULL_42_11</name>
    <dbReference type="NCBI Taxonomy" id="1797310"/>
    <lineage>
        <taxon>Bacteria</taxon>
        <taxon>Candidatus Azamiibacteriota</taxon>
    </lineage>
</organism>
<proteinExistence type="inferred from homology"/>
<dbReference type="PANTHER" id="PTHR38432">
    <property type="entry name" value="TELA-LIKE PROTEIN SAOUHSC_01408"/>
    <property type="match status" value="1"/>
</dbReference>
<accession>A0A1F5CH79</accession>
<dbReference type="Proteomes" id="UP000178974">
    <property type="component" value="Unassembled WGS sequence"/>
</dbReference>
<evidence type="ECO:0000256" key="1">
    <source>
        <dbReference type="ARBA" id="ARBA00005541"/>
    </source>
</evidence>
<gene>
    <name evidence="2" type="ORF">A2567_02880</name>
</gene>